<organism evidence="1">
    <name type="scientific">mine drainage metagenome</name>
    <dbReference type="NCBI Taxonomy" id="410659"/>
    <lineage>
        <taxon>unclassified sequences</taxon>
        <taxon>metagenomes</taxon>
        <taxon>ecological metagenomes</taxon>
    </lineage>
</organism>
<name>E6QRQ6_9ZZZZ</name>
<sequence length="62" mass="7302">MPQNSRIDFSLRCLLPSRVSHLIRSRENNKDGDWILLAQNNPVHSIPNENVIICQNKRWFCN</sequence>
<accession>E6QRQ6</accession>
<comment type="caution">
    <text evidence="1">The sequence shown here is derived from an EMBL/GenBank/DDBJ whole genome shotgun (WGS) entry which is preliminary data.</text>
</comment>
<reference evidence="1" key="1">
    <citation type="submission" date="2009-10" db="EMBL/GenBank/DDBJ databases">
        <title>Diversity of trophic interactions inside an arsenic-rich microbial ecosystem.</title>
        <authorList>
            <person name="Bertin P.N."/>
            <person name="Heinrich-Salmeron A."/>
            <person name="Pelletier E."/>
            <person name="Goulhen-Chollet F."/>
            <person name="Arsene-Ploetze F."/>
            <person name="Gallien S."/>
            <person name="Calteau A."/>
            <person name="Vallenet D."/>
            <person name="Casiot C."/>
            <person name="Chane-Woon-Ming B."/>
            <person name="Giloteaux L."/>
            <person name="Barakat M."/>
            <person name="Bonnefoy V."/>
            <person name="Bruneel O."/>
            <person name="Chandler M."/>
            <person name="Cleiss J."/>
            <person name="Duran R."/>
            <person name="Elbaz-Poulichet F."/>
            <person name="Fonknechten N."/>
            <person name="Lauga B."/>
            <person name="Mornico D."/>
            <person name="Ortet P."/>
            <person name="Schaeffer C."/>
            <person name="Siguier P."/>
            <person name="Alexander Thil Smith A."/>
            <person name="Van Dorsselaer A."/>
            <person name="Weissenbach J."/>
            <person name="Medigue C."/>
            <person name="Le Paslier D."/>
        </authorList>
    </citation>
    <scope>NUCLEOTIDE SEQUENCE</scope>
</reference>
<proteinExistence type="predicted"/>
<dbReference type="AlphaFoldDB" id="E6QRQ6"/>
<protein>
    <submittedName>
        <fullName evidence="1">Uncharacterized protein</fullName>
    </submittedName>
</protein>
<gene>
    <name evidence="1" type="ORF">CARN7_0678</name>
</gene>
<dbReference type="EMBL" id="CABR01000057">
    <property type="protein sequence ID" value="CBI09928.1"/>
    <property type="molecule type" value="Genomic_DNA"/>
</dbReference>
<evidence type="ECO:0000313" key="1">
    <source>
        <dbReference type="EMBL" id="CBI09928.1"/>
    </source>
</evidence>